<dbReference type="EMBL" id="JABXOR010001155">
    <property type="protein sequence ID" value="NVP02165.1"/>
    <property type="molecule type" value="Genomic_DNA"/>
</dbReference>
<keyword evidence="1" id="KW-0472">Membrane</keyword>
<dbReference type="AlphaFoldDB" id="A0A850R181"/>
<keyword evidence="1" id="KW-0812">Transmembrane</keyword>
<accession>A0A850R181</accession>
<protein>
    <submittedName>
        <fullName evidence="2">Uncharacterized protein</fullName>
    </submittedName>
</protein>
<gene>
    <name evidence="2" type="ORF">HWA77_18290</name>
</gene>
<proteinExistence type="predicted"/>
<feature type="transmembrane region" description="Helical" evidence="1">
    <location>
        <begin position="80"/>
        <end position="100"/>
    </location>
</feature>
<feature type="transmembrane region" description="Helical" evidence="1">
    <location>
        <begin position="107"/>
        <end position="127"/>
    </location>
</feature>
<feature type="transmembrane region" description="Helical" evidence="1">
    <location>
        <begin position="56"/>
        <end position="74"/>
    </location>
</feature>
<organism evidence="2 3">
    <name type="scientific">Photobacterium damselae subsp. damselae</name>
    <name type="common">Listonella damsela</name>
    <dbReference type="NCBI Taxonomy" id="85581"/>
    <lineage>
        <taxon>Bacteria</taxon>
        <taxon>Pseudomonadati</taxon>
        <taxon>Pseudomonadota</taxon>
        <taxon>Gammaproteobacteria</taxon>
        <taxon>Vibrionales</taxon>
        <taxon>Vibrionaceae</taxon>
        <taxon>Photobacterium</taxon>
    </lineage>
</organism>
<dbReference type="Proteomes" id="UP000533429">
    <property type="component" value="Unassembled WGS sequence"/>
</dbReference>
<sequence>MSTTLRLLSFLSFIIFDITLKINIVGLHNNTPFIEKKIKMTTSQSRQDSQLHQARNIMFGLETAAALTGTYFIAATTHSSLGFLYLATAPLHCILLASIISNRGFKSLKAVGLAVIVYILSLVATRINGTVSYGAFSIIGDFVIEWVAIFPIPYYLYAAIIRLQGVKYVEADND</sequence>
<evidence type="ECO:0000313" key="2">
    <source>
        <dbReference type="EMBL" id="NVP02165.1"/>
    </source>
</evidence>
<evidence type="ECO:0000256" key="1">
    <source>
        <dbReference type="SAM" id="Phobius"/>
    </source>
</evidence>
<evidence type="ECO:0000313" key="3">
    <source>
        <dbReference type="Proteomes" id="UP000533429"/>
    </source>
</evidence>
<feature type="transmembrane region" description="Helical" evidence="1">
    <location>
        <begin position="6"/>
        <end position="27"/>
    </location>
</feature>
<reference evidence="2 3" key="1">
    <citation type="submission" date="2020-06" db="EMBL/GenBank/DDBJ databases">
        <title>Photobacterium damselae subsp. damselae comparative genomics.</title>
        <authorList>
            <person name="Osorio C.R."/>
        </authorList>
    </citation>
    <scope>NUCLEOTIDE SEQUENCE [LARGE SCALE GENOMIC DNA]</scope>
    <source>
        <strain evidence="2 3">TW250/03</strain>
    </source>
</reference>
<feature type="transmembrane region" description="Helical" evidence="1">
    <location>
        <begin position="133"/>
        <end position="157"/>
    </location>
</feature>
<keyword evidence="1" id="KW-1133">Transmembrane helix</keyword>
<comment type="caution">
    <text evidence="2">The sequence shown here is derived from an EMBL/GenBank/DDBJ whole genome shotgun (WGS) entry which is preliminary data.</text>
</comment>
<name>A0A850R181_PHODD</name>